<dbReference type="OrthoDB" id="2749514at2759"/>
<dbReference type="SUPFAM" id="SSF52047">
    <property type="entry name" value="RNI-like"/>
    <property type="match status" value="1"/>
</dbReference>
<dbReference type="EMBL" id="KZ857397">
    <property type="protein sequence ID" value="RDX50914.1"/>
    <property type="molecule type" value="Genomic_DNA"/>
</dbReference>
<proteinExistence type="predicted"/>
<reference evidence="1 2" key="1">
    <citation type="journal article" date="2018" name="Biotechnol. Biofuels">
        <title>Integrative visual omics of the white-rot fungus Polyporus brumalis exposes the biotechnological potential of its oxidative enzymes for delignifying raw plant biomass.</title>
        <authorList>
            <person name="Miyauchi S."/>
            <person name="Rancon A."/>
            <person name="Drula E."/>
            <person name="Hage H."/>
            <person name="Chaduli D."/>
            <person name="Favel A."/>
            <person name="Grisel S."/>
            <person name="Henrissat B."/>
            <person name="Herpoel-Gimbert I."/>
            <person name="Ruiz-Duenas F.J."/>
            <person name="Chevret D."/>
            <person name="Hainaut M."/>
            <person name="Lin J."/>
            <person name="Wang M."/>
            <person name="Pangilinan J."/>
            <person name="Lipzen A."/>
            <person name="Lesage-Meessen L."/>
            <person name="Navarro D."/>
            <person name="Riley R."/>
            <person name="Grigoriev I.V."/>
            <person name="Zhou S."/>
            <person name="Raouche S."/>
            <person name="Rosso M.N."/>
        </authorList>
    </citation>
    <scope>NUCLEOTIDE SEQUENCE [LARGE SCALE GENOMIC DNA]</scope>
    <source>
        <strain evidence="1 2">BRFM 1820</strain>
    </source>
</reference>
<evidence type="ECO:0000313" key="2">
    <source>
        <dbReference type="Proteomes" id="UP000256964"/>
    </source>
</evidence>
<organism evidence="1 2">
    <name type="scientific">Lentinus brumalis</name>
    <dbReference type="NCBI Taxonomy" id="2498619"/>
    <lineage>
        <taxon>Eukaryota</taxon>
        <taxon>Fungi</taxon>
        <taxon>Dikarya</taxon>
        <taxon>Basidiomycota</taxon>
        <taxon>Agaricomycotina</taxon>
        <taxon>Agaricomycetes</taxon>
        <taxon>Polyporales</taxon>
        <taxon>Polyporaceae</taxon>
        <taxon>Lentinus</taxon>
    </lineage>
</organism>
<accession>A0A371DEE0</accession>
<dbReference type="AlphaFoldDB" id="A0A371DEE0"/>
<name>A0A371DEE0_9APHY</name>
<dbReference type="InterPro" id="IPR032675">
    <property type="entry name" value="LRR_dom_sf"/>
</dbReference>
<dbReference type="Proteomes" id="UP000256964">
    <property type="component" value="Unassembled WGS sequence"/>
</dbReference>
<evidence type="ECO:0008006" key="3">
    <source>
        <dbReference type="Google" id="ProtNLM"/>
    </source>
</evidence>
<dbReference type="Gene3D" id="3.80.10.10">
    <property type="entry name" value="Ribonuclease Inhibitor"/>
    <property type="match status" value="1"/>
</dbReference>
<evidence type="ECO:0000313" key="1">
    <source>
        <dbReference type="EMBL" id="RDX50914.1"/>
    </source>
</evidence>
<gene>
    <name evidence="1" type="ORF">OH76DRAFT_1471282</name>
</gene>
<sequence length="537" mass="61102">MSGSTVESGHFADHAPPSLPFDIFAILLQLLDKRADVKALMLTSKDICAEGARRLLQFPITIPDDKRLVSFCRFILRDTPRRAPNLRQLHICIALKLRHYAEEYQVYANDPDLHGASLLVRVLKAATGLADLSIDWCEELLEREHRLVSSIASLSSLRSLRVSSVGLLSCELLHTMRSYLRTLQVDCWMHDVIANHCDDLPLPYLLDTLPAHCCHTLQTLIVWYSDVGSRHTSEEWCQALPFPAVRTLSLRNPTDLDCEFLVRAFPKLVRLDIMDVLFDEVDIEEIRNDNLEQACWHNLEELSGDVDSLFALGLTSPVRRVDIICPNDFYSTRRRLHEVLSGTRPTHLLLHFAYYRHEEEEGCAPDGGVADILYSDTLAEKVTHFALDISLNMQTDIHSPNLLRILLDILPRFDHLSFLVFRLDTSLPTEAHAVSDEPPSDDYDPAWVFHFGGCFAPFLDATECAEDLAAGIPSLVYISFQIKDNTPTFWRVHRTGSRLRLETIDPAEGWELVKSEGLEFSPRTPEPRRLDYHVDDD</sequence>
<protein>
    <recommendedName>
        <fullName evidence="3">F-box domain-containing protein</fullName>
    </recommendedName>
</protein>
<keyword evidence="2" id="KW-1185">Reference proteome</keyword>